<dbReference type="Pfam" id="PF00462">
    <property type="entry name" value="Glutaredoxin"/>
    <property type="match status" value="1"/>
</dbReference>
<dbReference type="KEGG" id="noy:EXE57_10950"/>
<accession>A0A4P7GKY7</accession>
<keyword evidence="4" id="KW-1185">Reference proteome</keyword>
<dbReference type="Proteomes" id="UP000294894">
    <property type="component" value="Chromosome"/>
</dbReference>
<dbReference type="SUPFAM" id="SSF52833">
    <property type="entry name" value="Thioredoxin-like"/>
    <property type="match status" value="1"/>
</dbReference>
<evidence type="ECO:0000256" key="1">
    <source>
        <dbReference type="SAM" id="MobiDB-lite"/>
    </source>
</evidence>
<name>A0A4P7GKY7_9ACTN</name>
<dbReference type="AlphaFoldDB" id="A0A4P7GKY7"/>
<dbReference type="EMBL" id="CP038267">
    <property type="protein sequence ID" value="QBR92736.1"/>
    <property type="molecule type" value="Genomic_DNA"/>
</dbReference>
<dbReference type="InterPro" id="IPR002109">
    <property type="entry name" value="Glutaredoxin"/>
</dbReference>
<protein>
    <submittedName>
        <fullName evidence="3">NrdH-redoxin</fullName>
    </submittedName>
</protein>
<proteinExistence type="predicted"/>
<feature type="region of interest" description="Disordered" evidence="1">
    <location>
        <begin position="80"/>
        <end position="99"/>
    </location>
</feature>
<dbReference type="Gene3D" id="3.40.30.10">
    <property type="entry name" value="Glutaredoxin"/>
    <property type="match status" value="1"/>
</dbReference>
<evidence type="ECO:0000259" key="2">
    <source>
        <dbReference type="Pfam" id="PF00462"/>
    </source>
</evidence>
<feature type="domain" description="Glutaredoxin" evidence="2">
    <location>
        <begin position="12"/>
        <end position="68"/>
    </location>
</feature>
<sequence>MTEVGPMSQPIVYFKPGCPFGIRLRTALTLHGVSHRSVRFRDDEVGAARVREVNDGNEVSPTVLVEDRWLTNPGWREVRDAGSNAERGIEPGAPWTEGP</sequence>
<evidence type="ECO:0000313" key="3">
    <source>
        <dbReference type="EMBL" id="QBR92736.1"/>
    </source>
</evidence>
<dbReference type="OrthoDB" id="8991911at2"/>
<dbReference type="InterPro" id="IPR036249">
    <property type="entry name" value="Thioredoxin-like_sf"/>
</dbReference>
<organism evidence="3 4">
    <name type="scientific">Nocardioides euryhalodurans</name>
    <dbReference type="NCBI Taxonomy" id="2518370"/>
    <lineage>
        <taxon>Bacteria</taxon>
        <taxon>Bacillati</taxon>
        <taxon>Actinomycetota</taxon>
        <taxon>Actinomycetes</taxon>
        <taxon>Propionibacteriales</taxon>
        <taxon>Nocardioidaceae</taxon>
        <taxon>Nocardioides</taxon>
    </lineage>
</organism>
<evidence type="ECO:0000313" key="4">
    <source>
        <dbReference type="Proteomes" id="UP000294894"/>
    </source>
</evidence>
<gene>
    <name evidence="3" type="ORF">EXE57_10950</name>
</gene>
<reference evidence="3 4" key="1">
    <citation type="submission" date="2019-03" db="EMBL/GenBank/DDBJ databases">
        <title>Three New Species of Nocardioides, Nocardioides euryhalodurans sp. nov., Nocardioides seonyuensis sp. nov. and Nocardioides eburneoflavus sp. nov., Iolated from Soil.</title>
        <authorList>
            <person name="Roh S.G."/>
            <person name="Lee C."/>
            <person name="Kim M.-K."/>
            <person name="Kim S.B."/>
        </authorList>
    </citation>
    <scope>NUCLEOTIDE SEQUENCE [LARGE SCALE GENOMIC DNA]</scope>
    <source>
        <strain evidence="3 4">MMS17-SY117</strain>
    </source>
</reference>